<keyword evidence="1" id="KW-1015">Disulfide bond</keyword>
<evidence type="ECO:0000256" key="2">
    <source>
        <dbReference type="SAM" id="MobiDB-lite"/>
    </source>
</evidence>
<comment type="caution">
    <text evidence="5">The sequence shown here is derived from an EMBL/GenBank/DDBJ whole genome shotgun (WGS) entry which is preliminary data.</text>
</comment>
<proteinExistence type="predicted"/>
<dbReference type="PROSITE" id="PS50041">
    <property type="entry name" value="C_TYPE_LECTIN_2"/>
    <property type="match status" value="1"/>
</dbReference>
<evidence type="ECO:0000256" key="1">
    <source>
        <dbReference type="ARBA" id="ARBA00023157"/>
    </source>
</evidence>
<dbReference type="EMBL" id="VSWD01000006">
    <property type="protein sequence ID" value="KAK3099759.1"/>
    <property type="molecule type" value="Genomic_DNA"/>
</dbReference>
<dbReference type="CDD" id="cd00037">
    <property type="entry name" value="CLECT"/>
    <property type="match status" value="2"/>
</dbReference>
<evidence type="ECO:0000313" key="5">
    <source>
        <dbReference type="EMBL" id="KAK3099759.1"/>
    </source>
</evidence>
<keyword evidence="3" id="KW-0472">Membrane</keyword>
<dbReference type="InterPro" id="IPR050801">
    <property type="entry name" value="Ca-Dep_Lectins_ImmuneDev"/>
</dbReference>
<keyword evidence="3" id="KW-0812">Transmembrane</keyword>
<evidence type="ECO:0000259" key="4">
    <source>
        <dbReference type="PROSITE" id="PS50041"/>
    </source>
</evidence>
<dbReference type="PANTHER" id="PTHR22801">
    <property type="entry name" value="LITHOSTATHINE"/>
    <property type="match status" value="1"/>
</dbReference>
<reference evidence="5" key="1">
    <citation type="submission" date="2019-08" db="EMBL/GenBank/DDBJ databases">
        <title>The improved chromosome-level genome for the pearl oyster Pinctada fucata martensii using PacBio sequencing and Hi-C.</title>
        <authorList>
            <person name="Zheng Z."/>
        </authorList>
    </citation>
    <scope>NUCLEOTIDE SEQUENCE</scope>
    <source>
        <strain evidence="5">ZZ-2019</strain>
        <tissue evidence="5">Adductor muscle</tissue>
    </source>
</reference>
<keyword evidence="6" id="KW-1185">Reference proteome</keyword>
<dbReference type="InterPro" id="IPR018378">
    <property type="entry name" value="C-type_lectin_CS"/>
</dbReference>
<dbReference type="PANTHER" id="PTHR22801:SF63">
    <property type="entry name" value="C-TYPE LECTIN DOMAIN-CONTAINING PROTEIN"/>
    <property type="match status" value="1"/>
</dbReference>
<dbReference type="Gene3D" id="3.10.100.10">
    <property type="entry name" value="Mannose-Binding Protein A, subunit A"/>
    <property type="match status" value="2"/>
</dbReference>
<gene>
    <name evidence="5" type="ORF">FSP39_009173</name>
</gene>
<dbReference type="SUPFAM" id="SSF56436">
    <property type="entry name" value="C-type lectin-like"/>
    <property type="match status" value="2"/>
</dbReference>
<organism evidence="5 6">
    <name type="scientific">Pinctada imbricata</name>
    <name type="common">Atlantic pearl-oyster</name>
    <name type="synonym">Pinctada martensii</name>
    <dbReference type="NCBI Taxonomy" id="66713"/>
    <lineage>
        <taxon>Eukaryota</taxon>
        <taxon>Metazoa</taxon>
        <taxon>Spiralia</taxon>
        <taxon>Lophotrochozoa</taxon>
        <taxon>Mollusca</taxon>
        <taxon>Bivalvia</taxon>
        <taxon>Autobranchia</taxon>
        <taxon>Pteriomorphia</taxon>
        <taxon>Pterioida</taxon>
        <taxon>Pterioidea</taxon>
        <taxon>Pteriidae</taxon>
        <taxon>Pinctada</taxon>
    </lineage>
</organism>
<dbReference type="AlphaFoldDB" id="A0AA88YI02"/>
<dbReference type="Proteomes" id="UP001186944">
    <property type="component" value="Unassembled WGS sequence"/>
</dbReference>
<evidence type="ECO:0000256" key="3">
    <source>
        <dbReference type="SAM" id="Phobius"/>
    </source>
</evidence>
<feature type="region of interest" description="Disordered" evidence="2">
    <location>
        <begin position="453"/>
        <end position="475"/>
    </location>
</feature>
<name>A0AA88YI02_PINIB</name>
<dbReference type="InterPro" id="IPR016187">
    <property type="entry name" value="CTDL_fold"/>
</dbReference>
<evidence type="ECO:0000313" key="6">
    <source>
        <dbReference type="Proteomes" id="UP001186944"/>
    </source>
</evidence>
<feature type="compositionally biased region" description="Low complexity" evidence="2">
    <location>
        <begin position="459"/>
        <end position="475"/>
    </location>
</feature>
<protein>
    <recommendedName>
        <fullName evidence="4">C-type lectin domain-containing protein</fullName>
    </recommendedName>
</protein>
<accession>A0AA88YI02</accession>
<keyword evidence="3" id="KW-1133">Transmembrane helix</keyword>
<dbReference type="Pfam" id="PF00059">
    <property type="entry name" value="Lectin_C"/>
    <property type="match status" value="1"/>
</dbReference>
<feature type="compositionally biased region" description="Low complexity" evidence="2">
    <location>
        <begin position="50"/>
        <end position="62"/>
    </location>
</feature>
<sequence>MAIPASAEQPSELQELKGMIQQLTAKVTHLEKDKHRGPQTTYRGGYANTGRQQQQRGRQGQQQWYPSYNYPRYDLAYYEPYTEEPVYLIMASCPSNSIFDPNRHLCYWPSSDRQSFQEHEVYCEGDNGIVITIDSNQTETFINETIPWDIWFAHDHEPNYDIFIGRIDVFRNKHFYQLESIPLVSEAIPLVSEAIPLVSETIPLVSEAIPLVSEVIPLVSETIPLVSEAIPLVSEAIPLVSEAIPLVSEVIPLVSEAIPLVCEAIPLVSEAIPLDHTIFSNITSNQDSLDCCILDGSGAPMMDACSAKQQAICSIDASSQSDCPTQGKFYDYRCYWPLTTSDSAENQLVSCSNDSGTLAIFHNLSTIDQVVAEFSNWSLSTPWIGINDLDTEGIYKESFEIKYNTFAPWAQNEPGDITTQRCVERWSKDGFWNDLTCIESKLSICQKRGTMPETTTELSIPSTGSETSTESATTINTLSTSTGSKTCKCTCKTNITISDEELTKKLEEIRKVLLIPKNSTKAFLRTKTSAYEDRPVAKGLGSIGIAIIVIVVTLIVCIDVSSLIAKRGRRLDKG</sequence>
<dbReference type="SMART" id="SM00034">
    <property type="entry name" value="CLECT"/>
    <property type="match status" value="1"/>
</dbReference>
<dbReference type="PROSITE" id="PS00615">
    <property type="entry name" value="C_TYPE_LECTIN_1"/>
    <property type="match status" value="1"/>
</dbReference>
<feature type="transmembrane region" description="Helical" evidence="3">
    <location>
        <begin position="543"/>
        <end position="565"/>
    </location>
</feature>
<feature type="region of interest" description="Disordered" evidence="2">
    <location>
        <begin position="29"/>
        <end position="62"/>
    </location>
</feature>
<dbReference type="InterPro" id="IPR016186">
    <property type="entry name" value="C-type_lectin-like/link_sf"/>
</dbReference>
<dbReference type="InterPro" id="IPR001304">
    <property type="entry name" value="C-type_lectin-like"/>
</dbReference>
<feature type="domain" description="C-type lectin" evidence="4">
    <location>
        <begin position="330"/>
        <end position="446"/>
    </location>
</feature>